<name>A0ABZ2TPB3_9FLAO</name>
<protein>
    <recommendedName>
        <fullName evidence="3">Tetratricopeptide repeat protein</fullName>
    </recommendedName>
</protein>
<reference evidence="1 2" key="1">
    <citation type="submission" date="2024-03" db="EMBL/GenBank/DDBJ databases">
        <authorList>
            <person name="Cao K."/>
        </authorList>
    </citation>
    <scope>NUCLEOTIDE SEQUENCE [LARGE SCALE GENOMIC DNA]</scope>
    <source>
        <strain evidence="1 2">MCCC 1K00696</strain>
    </source>
</reference>
<evidence type="ECO:0000313" key="2">
    <source>
        <dbReference type="Proteomes" id="UP001491088"/>
    </source>
</evidence>
<accession>A0ABZ2TPB3</accession>
<dbReference type="InterPro" id="IPR011990">
    <property type="entry name" value="TPR-like_helical_dom_sf"/>
</dbReference>
<proteinExistence type="predicted"/>
<sequence length="324" mass="37649">MGFIKKEINKLKEGQFHNFKLSLFSLFLFLISINGFAQDSIPAAVDLSEEKELKFQQFFFKALSQKSIGNYQKSIENLENCNQILPNNSVVFFEFSKNYLELNKKLLAKEYIKRAIDQEPKNIWLQKHLVKINVADRDFSEAIRVQKSIATINKKEREYLVRLYLKNRDFKNAIHLMEVLEDENSLSSSLKNIKDNLQQTRKARPVKSSAVSNIFKQFETDKSYVLLKQILESVKQDPDLLLDYSKKGIALFPAQSFVYLMNGKALNAKQKFNEAITSLKNGIDFVIEDDMEAEFYNEMAVSYNGLGNTIEEKKYKQKSKKLKK</sequence>
<evidence type="ECO:0000313" key="1">
    <source>
        <dbReference type="EMBL" id="WYW54972.1"/>
    </source>
</evidence>
<dbReference type="RefSeq" id="WP_340932212.1">
    <property type="nucleotide sequence ID" value="NZ_CP150496.1"/>
</dbReference>
<organism evidence="1 2">
    <name type="scientific">Polaribacter marinaquae</name>
    <dbReference type="NCBI Taxonomy" id="1642819"/>
    <lineage>
        <taxon>Bacteria</taxon>
        <taxon>Pseudomonadati</taxon>
        <taxon>Bacteroidota</taxon>
        <taxon>Flavobacteriia</taxon>
        <taxon>Flavobacteriales</taxon>
        <taxon>Flavobacteriaceae</taxon>
    </lineage>
</organism>
<evidence type="ECO:0008006" key="3">
    <source>
        <dbReference type="Google" id="ProtNLM"/>
    </source>
</evidence>
<dbReference type="SUPFAM" id="SSF48452">
    <property type="entry name" value="TPR-like"/>
    <property type="match status" value="1"/>
</dbReference>
<keyword evidence="2" id="KW-1185">Reference proteome</keyword>
<dbReference type="EMBL" id="CP150496">
    <property type="protein sequence ID" value="WYW54972.1"/>
    <property type="molecule type" value="Genomic_DNA"/>
</dbReference>
<gene>
    <name evidence="1" type="ORF">WG950_10575</name>
</gene>
<dbReference type="Proteomes" id="UP001491088">
    <property type="component" value="Chromosome"/>
</dbReference>
<dbReference type="Gene3D" id="1.25.40.10">
    <property type="entry name" value="Tetratricopeptide repeat domain"/>
    <property type="match status" value="2"/>
</dbReference>